<dbReference type="EMBL" id="NSCI01000001">
    <property type="protein sequence ID" value="RAW93446.1"/>
    <property type="molecule type" value="Genomic_DNA"/>
</dbReference>
<accession>A0A329VMH8</accession>
<comment type="caution">
    <text evidence="1">The sequence shown here is derived from an EMBL/GenBank/DDBJ whole genome shotgun (WGS) entry which is preliminary data.</text>
</comment>
<reference evidence="1 2" key="1">
    <citation type="journal article" date="2018" name="Int. J. Syst. Evol. Microbiol.">
        <title>Whole-genome-based revisit of Photorhabdus phylogeny: proposal for the elevation of most Photorhabdus subspecies to the species level and description of one novel species Photorhabdus bodei sp. nov., and one novel subspecies Photorhabdus laumondii subsp. clarkei subsp. nov.</title>
        <authorList>
            <person name="Machado R.A.R."/>
            <person name="Wuthrich D."/>
            <person name="Kuhnert P."/>
            <person name="Arce C.C.M."/>
            <person name="Thonen L."/>
            <person name="Ruiz C."/>
            <person name="Zhang X."/>
            <person name="Robert C.A.M."/>
            <person name="Karimi J."/>
            <person name="Kamali S."/>
            <person name="Ma J."/>
            <person name="Bruggmann R."/>
            <person name="Erb M."/>
        </authorList>
    </citation>
    <scope>NUCLEOTIDE SEQUENCE [LARGE SCALE GENOMIC DNA]</scope>
    <source>
        <strain evidence="1 2">BOJ-47</strain>
    </source>
</reference>
<proteinExistence type="predicted"/>
<evidence type="ECO:0000313" key="2">
    <source>
        <dbReference type="Proteomes" id="UP000250870"/>
    </source>
</evidence>
<dbReference type="AlphaFoldDB" id="A0A329VMH8"/>
<protein>
    <submittedName>
        <fullName evidence="1">Uncharacterized protein</fullName>
    </submittedName>
</protein>
<sequence length="93" mass="10484">MTLSCIWNGSSFFGSAFLREHGQAIDVELLQCLSPLGWEHINLTGDDLWRSSAKNVFVIHGVDKNSAPDFFKGMEEKDEGEHNRSGKWVYASH</sequence>
<gene>
    <name evidence="1" type="ORF">CKY01_00505</name>
</gene>
<evidence type="ECO:0000313" key="1">
    <source>
        <dbReference type="EMBL" id="RAW93446.1"/>
    </source>
</evidence>
<organism evidence="1 2">
    <name type="scientific">Photorhabdus laumondii subsp. clarkei</name>
    <dbReference type="NCBI Taxonomy" id="2029685"/>
    <lineage>
        <taxon>Bacteria</taxon>
        <taxon>Pseudomonadati</taxon>
        <taxon>Pseudomonadota</taxon>
        <taxon>Gammaproteobacteria</taxon>
        <taxon>Enterobacterales</taxon>
        <taxon>Morganellaceae</taxon>
        <taxon>Photorhabdus</taxon>
    </lineage>
</organism>
<name>A0A329VMH8_9GAMM</name>
<dbReference type="Proteomes" id="UP000250870">
    <property type="component" value="Unassembled WGS sequence"/>
</dbReference>